<proteinExistence type="predicted"/>
<organism evidence="1 2">
    <name type="scientific">Linnemannia gamsii</name>
    <dbReference type="NCBI Taxonomy" id="64522"/>
    <lineage>
        <taxon>Eukaryota</taxon>
        <taxon>Fungi</taxon>
        <taxon>Fungi incertae sedis</taxon>
        <taxon>Mucoromycota</taxon>
        <taxon>Mortierellomycotina</taxon>
        <taxon>Mortierellomycetes</taxon>
        <taxon>Mortierellales</taxon>
        <taxon>Mortierellaceae</taxon>
        <taxon>Linnemannia</taxon>
    </lineage>
</organism>
<accession>A0A9P6UIR2</accession>
<gene>
    <name evidence="1" type="ORF">BGZ97_002166</name>
</gene>
<sequence>MAVDTGVVKGIVLESLLLDFTGPIPLMAKISSKSLKVHLVKVPGPIAPNYPITSTKEDMILNHNGVDIATFSTGWTSATVDTNSVLTTTVEECDLKIIPEQQAAFSTFINLMIMSSTAQEITVKGIADSNYNLFGREVTLPGFGFSAPLSFAGMDGFSSIAFVRTVTNRWDGRVLTFSFEVKIINPSQIAMEVGDLSFNTFTGMEENRVDLGVSVFKDTRLAPGDNVVQVTTVSSSFVNAQDFIDALKIGGGFMVFEGFAGTSKNKVIADAFVSVEMRLNVPL</sequence>
<evidence type="ECO:0000313" key="2">
    <source>
        <dbReference type="Proteomes" id="UP000823405"/>
    </source>
</evidence>
<dbReference type="AlphaFoldDB" id="A0A9P6UIR2"/>
<dbReference type="OrthoDB" id="2394524at2759"/>
<dbReference type="EMBL" id="JAAAIN010001469">
    <property type="protein sequence ID" value="KAG0302804.1"/>
    <property type="molecule type" value="Genomic_DNA"/>
</dbReference>
<comment type="caution">
    <text evidence="1">The sequence shown here is derived from an EMBL/GenBank/DDBJ whole genome shotgun (WGS) entry which is preliminary data.</text>
</comment>
<name>A0A9P6UIR2_9FUNG</name>
<protein>
    <submittedName>
        <fullName evidence="1">Uncharacterized protein</fullName>
    </submittedName>
</protein>
<reference evidence="1" key="1">
    <citation type="journal article" date="2020" name="Fungal Divers.">
        <title>Resolving the Mortierellaceae phylogeny through synthesis of multi-gene phylogenetics and phylogenomics.</title>
        <authorList>
            <person name="Vandepol N."/>
            <person name="Liber J."/>
            <person name="Desiro A."/>
            <person name="Na H."/>
            <person name="Kennedy M."/>
            <person name="Barry K."/>
            <person name="Grigoriev I.V."/>
            <person name="Miller A.N."/>
            <person name="O'Donnell K."/>
            <person name="Stajich J.E."/>
            <person name="Bonito G."/>
        </authorList>
    </citation>
    <scope>NUCLEOTIDE SEQUENCE</scope>
    <source>
        <strain evidence="1">NVP60</strain>
    </source>
</reference>
<keyword evidence="2" id="KW-1185">Reference proteome</keyword>
<dbReference type="Proteomes" id="UP000823405">
    <property type="component" value="Unassembled WGS sequence"/>
</dbReference>
<evidence type="ECO:0000313" key="1">
    <source>
        <dbReference type="EMBL" id="KAG0302804.1"/>
    </source>
</evidence>